<protein>
    <submittedName>
        <fullName evidence="3">Thioredoxin domain-containing protein</fullName>
    </submittedName>
</protein>
<dbReference type="PROSITE" id="PS51352">
    <property type="entry name" value="THIOREDOXIN_2"/>
    <property type="match status" value="1"/>
</dbReference>
<feature type="chain" id="PRO_5040720414" evidence="1">
    <location>
        <begin position="22"/>
        <end position="238"/>
    </location>
</feature>
<dbReference type="Pfam" id="PF01323">
    <property type="entry name" value="DSBA"/>
    <property type="match status" value="1"/>
</dbReference>
<dbReference type="PANTHER" id="PTHR35272:SF3">
    <property type="entry name" value="THIOL:DISULFIDE INTERCHANGE PROTEIN DSBC"/>
    <property type="match status" value="1"/>
</dbReference>
<dbReference type="EMBL" id="JAKRRX010000124">
    <property type="protein sequence ID" value="MCW8335581.1"/>
    <property type="molecule type" value="Genomic_DNA"/>
</dbReference>
<dbReference type="InterPro" id="IPR013766">
    <property type="entry name" value="Thioredoxin_domain"/>
</dbReference>
<keyword evidence="1" id="KW-0732">Signal</keyword>
<feature type="signal peptide" evidence="1">
    <location>
        <begin position="1"/>
        <end position="21"/>
    </location>
</feature>
<evidence type="ECO:0000259" key="2">
    <source>
        <dbReference type="PROSITE" id="PS51352"/>
    </source>
</evidence>
<dbReference type="Gene3D" id="3.40.30.10">
    <property type="entry name" value="Glutaredoxin"/>
    <property type="match status" value="1"/>
</dbReference>
<dbReference type="Proteomes" id="UP001155586">
    <property type="component" value="Unassembled WGS sequence"/>
</dbReference>
<comment type="caution">
    <text evidence="3">The sequence shown here is derived from an EMBL/GenBank/DDBJ whole genome shotgun (WGS) entry which is preliminary data.</text>
</comment>
<dbReference type="InterPro" id="IPR036249">
    <property type="entry name" value="Thioredoxin-like_sf"/>
</dbReference>
<dbReference type="PANTHER" id="PTHR35272">
    <property type="entry name" value="THIOL:DISULFIDE INTERCHANGE PROTEIN DSBC-RELATED"/>
    <property type="match status" value="1"/>
</dbReference>
<dbReference type="RefSeq" id="WP_265688719.1">
    <property type="nucleotide sequence ID" value="NZ_JAKRRX010000124.1"/>
</dbReference>
<gene>
    <name evidence="3" type="ORF">MD483_17360</name>
</gene>
<name>A0A9X3CGZ7_9VIBR</name>
<reference evidence="3" key="1">
    <citation type="submission" date="2022-02" db="EMBL/GenBank/DDBJ databases">
        <title>Vibrio sp. nov., a new bacterium isolated from Bohai sea, China.</title>
        <authorList>
            <person name="Yuan Y."/>
        </authorList>
    </citation>
    <scope>NUCLEOTIDE SEQUENCE</scope>
    <source>
        <strain evidence="3">DBSS07</strain>
    </source>
</reference>
<evidence type="ECO:0000256" key="1">
    <source>
        <dbReference type="SAM" id="SignalP"/>
    </source>
</evidence>
<keyword evidence="4" id="KW-1185">Reference proteome</keyword>
<evidence type="ECO:0000313" key="3">
    <source>
        <dbReference type="EMBL" id="MCW8335581.1"/>
    </source>
</evidence>
<evidence type="ECO:0000313" key="4">
    <source>
        <dbReference type="Proteomes" id="UP001155586"/>
    </source>
</evidence>
<dbReference type="InterPro" id="IPR001853">
    <property type="entry name" value="DSBA-like_thioredoxin_dom"/>
</dbReference>
<organism evidence="3 4">
    <name type="scientific">Vibrio paucivorans</name>
    <dbReference type="NCBI Taxonomy" id="2829489"/>
    <lineage>
        <taxon>Bacteria</taxon>
        <taxon>Pseudomonadati</taxon>
        <taxon>Pseudomonadota</taxon>
        <taxon>Gammaproteobacteria</taxon>
        <taxon>Vibrionales</taxon>
        <taxon>Vibrionaceae</taxon>
        <taxon>Vibrio</taxon>
    </lineage>
</organism>
<proteinExistence type="predicted"/>
<sequence length="238" mass="26757">MKLKLIVSLAAASLLSPLALAITQEEKIKQITVMLEQNPTIIDGLYDSLNQYVNQAAMTGNVMEKYHDYMHNNPSHSWFGAENAAVTIINFTDYSCPFCKRLDPVLNQLTEAYPEDVKVINIYVPLRERGNVTNSSVLAANLWKNERDVYQQAHEMLIKKSGVHDMTSLNQIAKRLDVSDQLTTDPNTTELLEQNYQLFVDLGLRGTPGMIVGGQIVEGYLPYNKLEPLVAEKLEQAK</sequence>
<dbReference type="SUPFAM" id="SSF52833">
    <property type="entry name" value="Thioredoxin-like"/>
    <property type="match status" value="1"/>
</dbReference>
<dbReference type="CDD" id="cd03023">
    <property type="entry name" value="DsbA_Com1_like"/>
    <property type="match status" value="1"/>
</dbReference>
<dbReference type="InterPro" id="IPR051470">
    <property type="entry name" value="Thiol:disulfide_interchange"/>
</dbReference>
<dbReference type="GO" id="GO:0016491">
    <property type="term" value="F:oxidoreductase activity"/>
    <property type="evidence" value="ECO:0007669"/>
    <property type="project" value="InterPro"/>
</dbReference>
<accession>A0A9X3CGZ7</accession>
<feature type="domain" description="Thioredoxin" evidence="2">
    <location>
        <begin position="9"/>
        <end position="235"/>
    </location>
</feature>
<dbReference type="AlphaFoldDB" id="A0A9X3CGZ7"/>